<dbReference type="EMBL" id="LXQA010172518">
    <property type="protein sequence ID" value="MCI29436.1"/>
    <property type="molecule type" value="Genomic_DNA"/>
</dbReference>
<organism evidence="2 3">
    <name type="scientific">Trifolium medium</name>
    <dbReference type="NCBI Taxonomy" id="97028"/>
    <lineage>
        <taxon>Eukaryota</taxon>
        <taxon>Viridiplantae</taxon>
        <taxon>Streptophyta</taxon>
        <taxon>Embryophyta</taxon>
        <taxon>Tracheophyta</taxon>
        <taxon>Spermatophyta</taxon>
        <taxon>Magnoliopsida</taxon>
        <taxon>eudicotyledons</taxon>
        <taxon>Gunneridae</taxon>
        <taxon>Pentapetalae</taxon>
        <taxon>rosids</taxon>
        <taxon>fabids</taxon>
        <taxon>Fabales</taxon>
        <taxon>Fabaceae</taxon>
        <taxon>Papilionoideae</taxon>
        <taxon>50 kb inversion clade</taxon>
        <taxon>NPAAA clade</taxon>
        <taxon>Hologalegina</taxon>
        <taxon>IRL clade</taxon>
        <taxon>Trifolieae</taxon>
        <taxon>Trifolium</taxon>
    </lineage>
</organism>
<reference evidence="2 3" key="1">
    <citation type="journal article" date="2018" name="Front. Plant Sci.">
        <title>Red Clover (Trifolium pratense) and Zigzag Clover (T. medium) - A Picture of Genomic Similarities and Differences.</title>
        <authorList>
            <person name="Dluhosova J."/>
            <person name="Istvanek J."/>
            <person name="Nedelnik J."/>
            <person name="Repkova J."/>
        </authorList>
    </citation>
    <scope>NUCLEOTIDE SEQUENCE [LARGE SCALE GENOMIC DNA]</scope>
    <source>
        <strain evidence="3">cv. 10/8</strain>
        <tissue evidence="2">Leaf</tissue>
    </source>
</reference>
<dbReference type="InterPro" id="IPR013167">
    <property type="entry name" value="COG4_M"/>
</dbReference>
<feature type="non-terminal residue" evidence="2">
    <location>
        <position position="48"/>
    </location>
</feature>
<accession>A0A392R0T9</accession>
<feature type="domain" description="COG4 transport protein middle alpha-helical bundle" evidence="1">
    <location>
        <begin position="3"/>
        <end position="46"/>
    </location>
</feature>
<sequence length="48" mass="5461">MLVKAIRIDEHDLDSLATSMVDDVFEFYVLQSWLQRAISTSNIGYVVA</sequence>
<comment type="caution">
    <text evidence="2">The sequence shown here is derived from an EMBL/GenBank/DDBJ whole genome shotgun (WGS) entry which is preliminary data.</text>
</comment>
<evidence type="ECO:0000259" key="1">
    <source>
        <dbReference type="Pfam" id="PF08318"/>
    </source>
</evidence>
<dbReference type="Proteomes" id="UP000265520">
    <property type="component" value="Unassembled WGS sequence"/>
</dbReference>
<evidence type="ECO:0000313" key="3">
    <source>
        <dbReference type="Proteomes" id="UP000265520"/>
    </source>
</evidence>
<keyword evidence="3" id="KW-1185">Reference proteome</keyword>
<name>A0A392R0T9_9FABA</name>
<dbReference type="AlphaFoldDB" id="A0A392R0T9"/>
<protein>
    <submittedName>
        <fullName evidence="2">Conserved oligomeric Golgi complex subunit 4-like</fullName>
    </submittedName>
</protein>
<dbReference type="Pfam" id="PF08318">
    <property type="entry name" value="COG4_m"/>
    <property type="match status" value="1"/>
</dbReference>
<evidence type="ECO:0000313" key="2">
    <source>
        <dbReference type="EMBL" id="MCI29436.1"/>
    </source>
</evidence>
<proteinExistence type="predicted"/>